<dbReference type="RefSeq" id="XP_067803093.1">
    <property type="nucleotide sequence ID" value="XM_067947871.1"/>
</dbReference>
<reference evidence="2" key="1">
    <citation type="journal article" date="2023" name="Nat. Microbiol.">
        <title>Babesia duncani multi-omics identifies virulence factors and drug targets.</title>
        <authorList>
            <person name="Singh P."/>
            <person name="Lonardi S."/>
            <person name="Liang Q."/>
            <person name="Vydyam P."/>
            <person name="Khabirova E."/>
            <person name="Fang T."/>
            <person name="Gihaz S."/>
            <person name="Thekkiniath J."/>
            <person name="Munshi M."/>
            <person name="Abel S."/>
            <person name="Ciampossin L."/>
            <person name="Batugedara G."/>
            <person name="Gupta M."/>
            <person name="Lu X.M."/>
            <person name="Lenz T."/>
            <person name="Chakravarty S."/>
            <person name="Cornillot E."/>
            <person name="Hu Y."/>
            <person name="Ma W."/>
            <person name="Gonzalez L.M."/>
            <person name="Sanchez S."/>
            <person name="Estrada K."/>
            <person name="Sanchez-Flores A."/>
            <person name="Montero E."/>
            <person name="Harb O.S."/>
            <person name="Le Roch K.G."/>
            <person name="Mamoun C.B."/>
        </authorList>
    </citation>
    <scope>NUCLEOTIDE SEQUENCE</scope>
    <source>
        <strain evidence="2">WA1</strain>
    </source>
</reference>
<accession>A0AAD9PKJ5</accession>
<dbReference type="Proteomes" id="UP001214638">
    <property type="component" value="Unassembled WGS sequence"/>
</dbReference>
<feature type="non-terminal residue" evidence="2">
    <location>
        <position position="152"/>
    </location>
</feature>
<dbReference type="AlphaFoldDB" id="A0AAD9PKJ5"/>
<feature type="region of interest" description="Disordered" evidence="1">
    <location>
        <begin position="109"/>
        <end position="128"/>
    </location>
</feature>
<comment type="caution">
    <text evidence="2">The sequence shown here is derived from an EMBL/GenBank/DDBJ whole genome shotgun (WGS) entry which is preliminary data.</text>
</comment>
<sequence length="152" mass="16261">HSFLSVFITLIYFVFGHLLRSFGLSGCFLNAIGPSFFADAFSGGAVQAVRVQVASSGSSRQVDFSIEQIGDLSVKFENRVLSLDSNSVCSLKVSLAAKISLMGVKWAQPDVSKENGDPEKGESDIDSGNKAIKEAYNTMLDELISPDANSDS</sequence>
<protein>
    <submittedName>
        <fullName evidence="2">Uncharacterized protein</fullName>
    </submittedName>
</protein>
<organism evidence="2 3">
    <name type="scientific">Babesia duncani</name>
    <dbReference type="NCBI Taxonomy" id="323732"/>
    <lineage>
        <taxon>Eukaryota</taxon>
        <taxon>Sar</taxon>
        <taxon>Alveolata</taxon>
        <taxon>Apicomplexa</taxon>
        <taxon>Aconoidasida</taxon>
        <taxon>Piroplasmida</taxon>
        <taxon>Babesiidae</taxon>
        <taxon>Babesia</taxon>
    </lineage>
</organism>
<evidence type="ECO:0000256" key="1">
    <source>
        <dbReference type="SAM" id="MobiDB-lite"/>
    </source>
</evidence>
<evidence type="ECO:0000313" key="2">
    <source>
        <dbReference type="EMBL" id="KAK2196251.1"/>
    </source>
</evidence>
<dbReference type="GeneID" id="94337149"/>
<proteinExistence type="predicted"/>
<name>A0AAD9PKJ5_9APIC</name>
<keyword evidence="3" id="KW-1185">Reference proteome</keyword>
<feature type="compositionally biased region" description="Basic and acidic residues" evidence="1">
    <location>
        <begin position="111"/>
        <end position="123"/>
    </location>
</feature>
<dbReference type="EMBL" id="JALLKP010000003">
    <property type="protein sequence ID" value="KAK2196251.1"/>
    <property type="molecule type" value="Genomic_DNA"/>
</dbReference>
<feature type="non-terminal residue" evidence="2">
    <location>
        <position position="1"/>
    </location>
</feature>
<gene>
    <name evidence="2" type="ORF">BdWA1_002852</name>
</gene>
<dbReference type="KEGG" id="bdw:94337149"/>
<evidence type="ECO:0000313" key="3">
    <source>
        <dbReference type="Proteomes" id="UP001214638"/>
    </source>
</evidence>